<comment type="subcellular location">
    <subcellularLocation>
        <location evidence="1">Cell membrane</location>
        <topology evidence="1">Multi-pass membrane protein</topology>
    </subcellularLocation>
</comment>
<evidence type="ECO:0000256" key="5">
    <source>
        <dbReference type="ARBA" id="ARBA00022989"/>
    </source>
</evidence>
<dbReference type="Pfam" id="PF00664">
    <property type="entry name" value="ABC_membrane"/>
    <property type="match status" value="1"/>
</dbReference>
<sequence length="576" mass="62554">MLLRLVLNELREHRPAIAVIGALQLVQTLANLYLPTLNADIIDNGIVKGDTDYILGVGGIMLAASALQILCLITAISFSARTAMAVGRQLRRKVFTSVQTFSSREVGNFGAPSLITRSTNDVHQVQMLVLMSFTLLVAAPIMCIGGIVMALQQDVALSGLLVFIIPLLVIVVFLLVRRLVPLFRLAQKQIDRVNTVLREQIMGVTVVRAFVRSDHEKDRFAGANQDLTTTQLRTARLLALMFPSIMFVVSIAMIAVMWFGAIRIDSGGMQIGALTAFLAYIMQILMAVMMAMFMFMMIPRAAVCAERIQEVLSTESSVVLDDDAAPVRLRGELGFHNVEFSYPGAEQPVLSEISLTARPGETTAIIGSTGAGKTTLLRLIPRLMDATSGDITIDGLSITDLNSVSLRASIGYVPQKAYLFSGTVASNLRYGNPDATDAELWDALRIAQGADFVENFPEGLNAPISQGGTNVSGGQRQRLSIARALVHRPTLYLFDDSFSALDYSTDVNLRSALHTVTNDATVIIVAQRVNTILDADQIIVLDEGRIVGRGSHHELLETCETYQEIVSSQLTAEEAA</sequence>
<keyword evidence="3" id="KW-0547">Nucleotide-binding</keyword>
<evidence type="ECO:0000256" key="6">
    <source>
        <dbReference type="ARBA" id="ARBA00023136"/>
    </source>
</evidence>
<dbReference type="InterPro" id="IPR027417">
    <property type="entry name" value="P-loop_NTPase"/>
</dbReference>
<protein>
    <submittedName>
        <fullName evidence="10">ABC transporter ATP-binding protein</fullName>
    </submittedName>
</protein>
<feature type="transmembrane region" description="Helical" evidence="7">
    <location>
        <begin position="271"/>
        <end position="298"/>
    </location>
</feature>
<dbReference type="PROSITE" id="PS00211">
    <property type="entry name" value="ABC_TRANSPORTER_1"/>
    <property type="match status" value="1"/>
</dbReference>
<organism evidence="10 11">
    <name type="scientific">Saxibacter everestensis</name>
    <dbReference type="NCBI Taxonomy" id="2909229"/>
    <lineage>
        <taxon>Bacteria</taxon>
        <taxon>Bacillati</taxon>
        <taxon>Actinomycetota</taxon>
        <taxon>Actinomycetes</taxon>
        <taxon>Micrococcales</taxon>
        <taxon>Brevibacteriaceae</taxon>
        <taxon>Saxibacter</taxon>
    </lineage>
</organism>
<dbReference type="PROSITE" id="PS50893">
    <property type="entry name" value="ABC_TRANSPORTER_2"/>
    <property type="match status" value="1"/>
</dbReference>
<feature type="transmembrane region" description="Helical" evidence="7">
    <location>
        <begin position="237"/>
        <end position="259"/>
    </location>
</feature>
<proteinExistence type="predicted"/>
<evidence type="ECO:0000256" key="2">
    <source>
        <dbReference type="ARBA" id="ARBA00022692"/>
    </source>
</evidence>
<dbReference type="PROSITE" id="PS50929">
    <property type="entry name" value="ABC_TM1F"/>
    <property type="match status" value="1"/>
</dbReference>
<evidence type="ECO:0000256" key="4">
    <source>
        <dbReference type="ARBA" id="ARBA00022840"/>
    </source>
</evidence>
<evidence type="ECO:0000259" key="8">
    <source>
        <dbReference type="PROSITE" id="PS50893"/>
    </source>
</evidence>
<dbReference type="Gene3D" id="3.40.50.300">
    <property type="entry name" value="P-loop containing nucleotide triphosphate hydrolases"/>
    <property type="match status" value="1"/>
</dbReference>
<dbReference type="PANTHER" id="PTHR43394">
    <property type="entry name" value="ATP-DEPENDENT PERMEASE MDL1, MITOCHONDRIAL"/>
    <property type="match status" value="1"/>
</dbReference>
<dbReference type="Proteomes" id="UP001209083">
    <property type="component" value="Chromosome"/>
</dbReference>
<accession>A0ABY8QYI2</accession>
<feature type="transmembrane region" description="Helical" evidence="7">
    <location>
        <begin position="54"/>
        <end position="78"/>
    </location>
</feature>
<dbReference type="SMART" id="SM00382">
    <property type="entry name" value="AAA"/>
    <property type="match status" value="1"/>
</dbReference>
<dbReference type="InterPro" id="IPR017871">
    <property type="entry name" value="ABC_transporter-like_CS"/>
</dbReference>
<feature type="domain" description="ABC transporter" evidence="8">
    <location>
        <begin position="333"/>
        <end position="568"/>
    </location>
</feature>
<dbReference type="Gene3D" id="1.20.1560.10">
    <property type="entry name" value="ABC transporter type 1, transmembrane domain"/>
    <property type="match status" value="1"/>
</dbReference>
<keyword evidence="11" id="KW-1185">Reference proteome</keyword>
<dbReference type="SUPFAM" id="SSF90123">
    <property type="entry name" value="ABC transporter transmembrane region"/>
    <property type="match status" value="1"/>
</dbReference>
<feature type="transmembrane region" description="Helical" evidence="7">
    <location>
        <begin position="127"/>
        <end position="149"/>
    </location>
</feature>
<name>A0ABY8QYI2_9MICO</name>
<dbReference type="PANTHER" id="PTHR43394:SF1">
    <property type="entry name" value="ATP-BINDING CASSETTE SUB-FAMILY B MEMBER 10, MITOCHONDRIAL"/>
    <property type="match status" value="1"/>
</dbReference>
<dbReference type="InterPro" id="IPR011527">
    <property type="entry name" value="ABC1_TM_dom"/>
</dbReference>
<keyword evidence="5 7" id="KW-1133">Transmembrane helix</keyword>
<dbReference type="RefSeq" id="WP_349640883.1">
    <property type="nucleotide sequence ID" value="NZ_CP090958.1"/>
</dbReference>
<dbReference type="EMBL" id="CP090958">
    <property type="protein sequence ID" value="WGW14068.1"/>
    <property type="molecule type" value="Genomic_DNA"/>
</dbReference>
<feature type="transmembrane region" description="Helical" evidence="7">
    <location>
        <begin position="16"/>
        <end position="34"/>
    </location>
</feature>
<feature type="transmembrane region" description="Helical" evidence="7">
    <location>
        <begin position="155"/>
        <end position="176"/>
    </location>
</feature>
<dbReference type="GO" id="GO:0005524">
    <property type="term" value="F:ATP binding"/>
    <property type="evidence" value="ECO:0007669"/>
    <property type="project" value="UniProtKB-KW"/>
</dbReference>
<evidence type="ECO:0000313" key="11">
    <source>
        <dbReference type="Proteomes" id="UP001209083"/>
    </source>
</evidence>
<keyword evidence="2 7" id="KW-0812">Transmembrane</keyword>
<evidence type="ECO:0000256" key="3">
    <source>
        <dbReference type="ARBA" id="ARBA00022741"/>
    </source>
</evidence>
<dbReference type="CDD" id="cd18548">
    <property type="entry name" value="ABC_6TM_Tm287_like"/>
    <property type="match status" value="1"/>
</dbReference>
<keyword evidence="6 7" id="KW-0472">Membrane</keyword>
<dbReference type="Pfam" id="PF00005">
    <property type="entry name" value="ABC_tran"/>
    <property type="match status" value="1"/>
</dbReference>
<reference evidence="10 11" key="1">
    <citation type="submission" date="2023-05" db="EMBL/GenBank/DDBJ databases">
        <title>Lithophilousrod everest ZFBP1038 complete genpme.</title>
        <authorList>
            <person name="Tian M."/>
        </authorList>
    </citation>
    <scope>NUCLEOTIDE SEQUENCE [LARGE SCALE GENOMIC DNA]</scope>
    <source>
        <strain evidence="10 11">ZFBP1038</strain>
    </source>
</reference>
<dbReference type="InterPro" id="IPR039421">
    <property type="entry name" value="Type_1_exporter"/>
</dbReference>
<evidence type="ECO:0000313" key="10">
    <source>
        <dbReference type="EMBL" id="WGW14068.1"/>
    </source>
</evidence>
<dbReference type="InterPro" id="IPR003593">
    <property type="entry name" value="AAA+_ATPase"/>
</dbReference>
<evidence type="ECO:0000256" key="7">
    <source>
        <dbReference type="SAM" id="Phobius"/>
    </source>
</evidence>
<dbReference type="InterPro" id="IPR036640">
    <property type="entry name" value="ABC1_TM_sf"/>
</dbReference>
<evidence type="ECO:0000259" key="9">
    <source>
        <dbReference type="PROSITE" id="PS50929"/>
    </source>
</evidence>
<gene>
    <name evidence="10" type="ORF">LWF01_09900</name>
</gene>
<keyword evidence="4 10" id="KW-0067">ATP-binding</keyword>
<evidence type="ECO:0000256" key="1">
    <source>
        <dbReference type="ARBA" id="ARBA00004651"/>
    </source>
</evidence>
<dbReference type="SUPFAM" id="SSF52540">
    <property type="entry name" value="P-loop containing nucleoside triphosphate hydrolases"/>
    <property type="match status" value="1"/>
</dbReference>
<dbReference type="InterPro" id="IPR003439">
    <property type="entry name" value="ABC_transporter-like_ATP-bd"/>
</dbReference>
<feature type="domain" description="ABC transmembrane type-1" evidence="9">
    <location>
        <begin position="18"/>
        <end position="300"/>
    </location>
</feature>